<dbReference type="EMBL" id="CP008953">
    <property type="protein sequence ID" value="AIG81099.1"/>
    <property type="molecule type" value="Genomic_DNA"/>
</dbReference>
<dbReference type="Gene3D" id="2.60.120.1060">
    <property type="entry name" value="NPCBM/NEW2 domain"/>
    <property type="match status" value="1"/>
</dbReference>
<feature type="region of interest" description="Disordered" evidence="1">
    <location>
        <begin position="96"/>
        <end position="124"/>
    </location>
</feature>
<dbReference type="KEGG" id="aja:AJAP_41620"/>
<proteinExistence type="predicted"/>
<evidence type="ECO:0000256" key="2">
    <source>
        <dbReference type="SAM" id="Phobius"/>
    </source>
</evidence>
<feature type="transmembrane region" description="Helical" evidence="2">
    <location>
        <begin position="29"/>
        <end position="59"/>
    </location>
</feature>
<keyword evidence="2" id="KW-0472">Membrane</keyword>
<protein>
    <recommendedName>
        <fullName evidence="3">Glycosyl hydrolase family 98 putative carbohydrate-binding module domain-containing protein</fullName>
    </recommendedName>
</protein>
<keyword evidence="2" id="KW-0812">Transmembrane</keyword>
<sequence length="254" mass="26297">MNFRRVGGTPGSAPPTRFLPQTLGVVADVAAVSVLIVGGGLPIVWATSLGAVLLGVFAIWRRWGMPVDVRLAAGAAVAVAGAGVFGFSLATERNTPDRTPGLAAATSTSPSSSSPSPSAAPPSGGVWLIDLPKVEGGYGDWRRGEAAVGGQVFKHSYIGTTCSKSDDGHEVFAIDQRFQRFHVTLGIADGAPAETVTRFVVRIDGRALATRDLRAGQVDVLDLPVAQGKQLLLQVDNIDSPCSATAAWADAVLR</sequence>
<dbReference type="RefSeq" id="WP_038521776.1">
    <property type="nucleotide sequence ID" value="NZ_CP008953.1"/>
</dbReference>
<accession>A0A075V9B0</accession>
<keyword evidence="5" id="KW-1185">Reference proteome</keyword>
<feature type="domain" description="Glycosyl hydrolase family 98 putative carbohydrate-binding module" evidence="3">
    <location>
        <begin position="170"/>
        <end position="253"/>
    </location>
</feature>
<evidence type="ECO:0000256" key="1">
    <source>
        <dbReference type="SAM" id="MobiDB-lite"/>
    </source>
</evidence>
<dbReference type="InterPro" id="IPR008979">
    <property type="entry name" value="Galactose-bd-like_sf"/>
</dbReference>
<evidence type="ECO:0000313" key="5">
    <source>
        <dbReference type="Proteomes" id="UP000028492"/>
    </source>
</evidence>
<feature type="compositionally biased region" description="Low complexity" evidence="1">
    <location>
        <begin position="103"/>
        <end position="123"/>
    </location>
</feature>
<reference evidence="4 5" key="1">
    <citation type="journal article" date="2014" name="J. Biotechnol.">
        <title>Complete genome sequence of the actinobacterium Amycolatopsis japonica MG417-CF17(T) (=DSM 44213T) producing (S,S)-N,N'-ethylenediaminedisuccinic acid.</title>
        <authorList>
            <person name="Stegmann E."/>
            <person name="Albersmeier A."/>
            <person name="Spohn M."/>
            <person name="Gert H."/>
            <person name="Weber T."/>
            <person name="Wohlleben W."/>
            <person name="Kalinowski J."/>
            <person name="Ruckert C."/>
        </authorList>
    </citation>
    <scope>NUCLEOTIDE SEQUENCE [LARGE SCALE GENOMIC DNA]</scope>
    <source>
        <strain evidence="5">MG417-CF17 (DSM 44213)</strain>
    </source>
</reference>
<dbReference type="SUPFAM" id="SSF49785">
    <property type="entry name" value="Galactose-binding domain-like"/>
    <property type="match status" value="1"/>
</dbReference>
<dbReference type="InterPro" id="IPR038637">
    <property type="entry name" value="NPCBM_sf"/>
</dbReference>
<keyword evidence="2" id="KW-1133">Transmembrane helix</keyword>
<organism evidence="4 5">
    <name type="scientific">Amycolatopsis japonica</name>
    <dbReference type="NCBI Taxonomy" id="208439"/>
    <lineage>
        <taxon>Bacteria</taxon>
        <taxon>Bacillati</taxon>
        <taxon>Actinomycetota</taxon>
        <taxon>Actinomycetes</taxon>
        <taxon>Pseudonocardiales</taxon>
        <taxon>Pseudonocardiaceae</taxon>
        <taxon>Amycolatopsis</taxon>
        <taxon>Amycolatopsis japonica group</taxon>
    </lineage>
</organism>
<dbReference type="Proteomes" id="UP000028492">
    <property type="component" value="Chromosome"/>
</dbReference>
<evidence type="ECO:0000259" key="3">
    <source>
        <dbReference type="Pfam" id="PF08305"/>
    </source>
</evidence>
<dbReference type="AlphaFoldDB" id="A0A075V9B0"/>
<feature type="transmembrane region" description="Helical" evidence="2">
    <location>
        <begin position="71"/>
        <end position="90"/>
    </location>
</feature>
<name>A0A075V9B0_9PSEU</name>
<dbReference type="Pfam" id="PF08305">
    <property type="entry name" value="NPCBM"/>
    <property type="match status" value="1"/>
</dbReference>
<dbReference type="InterPro" id="IPR013222">
    <property type="entry name" value="Glyco_hyd_98_carb-bd"/>
</dbReference>
<gene>
    <name evidence="4" type="ORF">AJAP_41620</name>
</gene>
<evidence type="ECO:0000313" key="4">
    <source>
        <dbReference type="EMBL" id="AIG81099.1"/>
    </source>
</evidence>
<dbReference type="HOGENOM" id="CLU_1092550_0_0_11"/>